<gene>
    <name evidence="2" type="ORF">E2C01_034703</name>
</gene>
<comment type="caution">
    <text evidence="2">The sequence shown here is derived from an EMBL/GenBank/DDBJ whole genome shotgun (WGS) entry which is preliminary data.</text>
</comment>
<protein>
    <submittedName>
        <fullName evidence="2">Uncharacterized protein</fullName>
    </submittedName>
</protein>
<name>A0A5B7F7B2_PORTR</name>
<keyword evidence="3" id="KW-1185">Reference proteome</keyword>
<proteinExistence type="predicted"/>
<evidence type="ECO:0000256" key="1">
    <source>
        <dbReference type="SAM" id="MobiDB-lite"/>
    </source>
</evidence>
<evidence type="ECO:0000313" key="3">
    <source>
        <dbReference type="Proteomes" id="UP000324222"/>
    </source>
</evidence>
<accession>A0A5B7F7B2</accession>
<evidence type="ECO:0000313" key="2">
    <source>
        <dbReference type="EMBL" id="MPC41119.1"/>
    </source>
</evidence>
<sequence>MSTTPSDDSGRRRKQEDPTLIETPPTTSPGKHGSDETHHIVAVNHAASERWIALPATLVRRHLAGQEAMKHAASER</sequence>
<dbReference type="AlphaFoldDB" id="A0A5B7F7B2"/>
<organism evidence="2 3">
    <name type="scientific">Portunus trituberculatus</name>
    <name type="common">Swimming crab</name>
    <name type="synonym">Neptunus trituberculatus</name>
    <dbReference type="NCBI Taxonomy" id="210409"/>
    <lineage>
        <taxon>Eukaryota</taxon>
        <taxon>Metazoa</taxon>
        <taxon>Ecdysozoa</taxon>
        <taxon>Arthropoda</taxon>
        <taxon>Crustacea</taxon>
        <taxon>Multicrustacea</taxon>
        <taxon>Malacostraca</taxon>
        <taxon>Eumalacostraca</taxon>
        <taxon>Eucarida</taxon>
        <taxon>Decapoda</taxon>
        <taxon>Pleocyemata</taxon>
        <taxon>Brachyura</taxon>
        <taxon>Eubrachyura</taxon>
        <taxon>Portunoidea</taxon>
        <taxon>Portunidae</taxon>
        <taxon>Portuninae</taxon>
        <taxon>Portunus</taxon>
    </lineage>
</organism>
<dbReference type="EMBL" id="VSRR010004936">
    <property type="protein sequence ID" value="MPC41119.1"/>
    <property type="molecule type" value="Genomic_DNA"/>
</dbReference>
<feature type="compositionally biased region" description="Basic and acidic residues" evidence="1">
    <location>
        <begin position="8"/>
        <end position="17"/>
    </location>
</feature>
<dbReference type="Proteomes" id="UP000324222">
    <property type="component" value="Unassembled WGS sequence"/>
</dbReference>
<reference evidence="2 3" key="1">
    <citation type="submission" date="2019-05" db="EMBL/GenBank/DDBJ databases">
        <title>Another draft genome of Portunus trituberculatus and its Hox gene families provides insights of decapod evolution.</title>
        <authorList>
            <person name="Jeong J.-H."/>
            <person name="Song I."/>
            <person name="Kim S."/>
            <person name="Choi T."/>
            <person name="Kim D."/>
            <person name="Ryu S."/>
            <person name="Kim W."/>
        </authorList>
    </citation>
    <scope>NUCLEOTIDE SEQUENCE [LARGE SCALE GENOMIC DNA]</scope>
    <source>
        <tissue evidence="2">Muscle</tissue>
    </source>
</reference>
<feature type="region of interest" description="Disordered" evidence="1">
    <location>
        <begin position="1"/>
        <end position="38"/>
    </location>
</feature>